<dbReference type="InterPro" id="IPR018321">
    <property type="entry name" value="Glucosamine6P_isomerase_CS"/>
</dbReference>
<accession>A0A2M7SEA1</accession>
<dbReference type="NCBIfam" id="TIGR00502">
    <property type="entry name" value="nagB"/>
    <property type="match status" value="1"/>
</dbReference>
<dbReference type="InterPro" id="IPR006148">
    <property type="entry name" value="Glc/Gal-6P_isomerase"/>
</dbReference>
<dbReference type="PANTHER" id="PTHR11280:SF5">
    <property type="entry name" value="GLUCOSAMINE-6-PHOSPHATE ISOMERASE"/>
    <property type="match status" value="1"/>
</dbReference>
<proteinExistence type="inferred from homology"/>
<dbReference type="GO" id="GO:0042802">
    <property type="term" value="F:identical protein binding"/>
    <property type="evidence" value="ECO:0007669"/>
    <property type="project" value="TreeGrafter"/>
</dbReference>
<dbReference type="GO" id="GO:0005975">
    <property type="term" value="P:carbohydrate metabolic process"/>
    <property type="evidence" value="ECO:0007669"/>
    <property type="project" value="InterPro"/>
</dbReference>
<evidence type="ECO:0000259" key="5">
    <source>
        <dbReference type="Pfam" id="PF01182"/>
    </source>
</evidence>
<dbReference type="AlphaFoldDB" id="A0A2M7SEA1"/>
<feature type="site" description="Part of the allosteric site" evidence="4">
    <location>
        <position position="148"/>
    </location>
</feature>
<comment type="function">
    <text evidence="4">Catalyzes the reversible isomerization-deamination of glucosamine 6-phosphate (GlcN6P) to form fructose 6-phosphate (Fru6P) and ammonium ion.</text>
</comment>
<feature type="site" description="Part of the allosteric site" evidence="4">
    <location>
        <position position="158"/>
    </location>
</feature>
<organism evidence="6 7">
    <name type="scientific">Candidatus Desantisbacteria bacterium CG_4_10_14_0_8_um_filter_48_22</name>
    <dbReference type="NCBI Taxonomy" id="1974543"/>
    <lineage>
        <taxon>Bacteria</taxon>
        <taxon>Candidatus Desantisiibacteriota</taxon>
    </lineage>
</organism>
<dbReference type="NCBIfam" id="NF001684">
    <property type="entry name" value="PRK00443.1-4"/>
    <property type="match status" value="1"/>
</dbReference>
<dbReference type="SUPFAM" id="SSF100950">
    <property type="entry name" value="NagB/RpiA/CoA transferase-like"/>
    <property type="match status" value="1"/>
</dbReference>
<evidence type="ECO:0000313" key="7">
    <source>
        <dbReference type="Proteomes" id="UP000229307"/>
    </source>
</evidence>
<reference evidence="7" key="1">
    <citation type="submission" date="2017-09" db="EMBL/GenBank/DDBJ databases">
        <title>Depth-based differentiation of microbial function through sediment-hosted aquifers and enrichment of novel symbionts in the deep terrestrial subsurface.</title>
        <authorList>
            <person name="Probst A.J."/>
            <person name="Ladd B."/>
            <person name="Jarett J.K."/>
            <person name="Geller-Mcgrath D.E."/>
            <person name="Sieber C.M.K."/>
            <person name="Emerson J.B."/>
            <person name="Anantharaman K."/>
            <person name="Thomas B.C."/>
            <person name="Malmstrom R."/>
            <person name="Stieglmeier M."/>
            <person name="Klingl A."/>
            <person name="Woyke T."/>
            <person name="Ryan C.M."/>
            <person name="Banfield J.F."/>
        </authorList>
    </citation>
    <scope>NUCLEOTIDE SEQUENCE [LARGE SCALE GENOMIC DNA]</scope>
</reference>
<dbReference type="Pfam" id="PF01182">
    <property type="entry name" value="Glucosamine_iso"/>
    <property type="match status" value="1"/>
</dbReference>
<feature type="site" description="Part of the allosteric site" evidence="4">
    <location>
        <position position="155"/>
    </location>
</feature>
<feature type="active site" description="For ring-opening step" evidence="4">
    <location>
        <position position="145"/>
    </location>
</feature>
<keyword evidence="4" id="KW-0021">Allosteric enzyme</keyword>
<dbReference type="EC" id="3.5.99.6" evidence="4"/>
<keyword evidence="2 4" id="KW-0378">Hydrolase</keyword>
<feature type="active site" description="Proton acceptor; for ring-opening step" evidence="4">
    <location>
        <position position="140"/>
    </location>
</feature>
<evidence type="ECO:0000256" key="3">
    <source>
        <dbReference type="ARBA" id="ARBA00023277"/>
    </source>
</evidence>
<dbReference type="UniPathway" id="UPA00629">
    <property type="reaction ID" value="UER00684"/>
</dbReference>
<feature type="site" description="Part of the allosteric site" evidence="4">
    <location>
        <position position="157"/>
    </location>
</feature>
<comment type="caution">
    <text evidence="4">Lacks conserved residue(s) required for the propagation of feature annotation.</text>
</comment>
<comment type="activity regulation">
    <text evidence="4">Allosterically activated by N-acetylglucosamine 6-phosphate (GlcNAc6P).</text>
</comment>
<comment type="similarity">
    <text evidence="4">Belongs to the glucosamine/galactosamine-6-phosphate isomerase family. NagB subfamily.</text>
</comment>
<comment type="pathway">
    <text evidence="4">Amino-sugar metabolism; N-acetylneuraminate degradation; D-fructose 6-phosphate from N-acetylneuraminate: step 5/5.</text>
</comment>
<dbReference type="CDD" id="cd01399">
    <property type="entry name" value="GlcN6P_deaminase"/>
    <property type="match status" value="1"/>
</dbReference>
<evidence type="ECO:0000256" key="4">
    <source>
        <dbReference type="HAMAP-Rule" id="MF_01241"/>
    </source>
</evidence>
<dbReference type="PANTHER" id="PTHR11280">
    <property type="entry name" value="GLUCOSAMINE-6-PHOSPHATE ISOMERASE"/>
    <property type="match status" value="1"/>
</dbReference>
<feature type="active site" description="For ring-opening step" evidence="4">
    <location>
        <position position="138"/>
    </location>
</feature>
<feature type="domain" description="Glucosamine/galactosamine-6-phosphate isomerase" evidence="5">
    <location>
        <begin position="12"/>
        <end position="222"/>
    </location>
</feature>
<keyword evidence="3 4" id="KW-0119">Carbohydrate metabolism</keyword>
<dbReference type="HAMAP" id="MF_01241">
    <property type="entry name" value="GlcN6P_deamin"/>
    <property type="match status" value="1"/>
</dbReference>
<dbReference type="InterPro" id="IPR004547">
    <property type="entry name" value="Glucosamine6P_isomerase"/>
</dbReference>
<dbReference type="GO" id="GO:0006046">
    <property type="term" value="P:N-acetylglucosamine catabolic process"/>
    <property type="evidence" value="ECO:0007669"/>
    <property type="project" value="UniProtKB-UniRule"/>
</dbReference>
<dbReference type="EMBL" id="PFMR01000077">
    <property type="protein sequence ID" value="PIZ17867.1"/>
    <property type="molecule type" value="Genomic_DNA"/>
</dbReference>
<evidence type="ECO:0000313" key="6">
    <source>
        <dbReference type="EMBL" id="PIZ17867.1"/>
    </source>
</evidence>
<dbReference type="FunFam" id="3.40.50.1360:FF:000003">
    <property type="entry name" value="Glucosamine-6-phosphate deaminase"/>
    <property type="match status" value="1"/>
</dbReference>
<dbReference type="InterPro" id="IPR037171">
    <property type="entry name" value="NagB/RpiA_transferase-like"/>
</dbReference>
<protein>
    <recommendedName>
        <fullName evidence="4">Glucosamine-6-phosphate deaminase</fullName>
        <ecNumber evidence="4">3.5.99.6</ecNumber>
    </recommendedName>
    <alternativeName>
        <fullName evidence="4">GlcN6P deaminase</fullName>
        <shortName evidence="4">GNPDA</shortName>
    </alternativeName>
    <alternativeName>
        <fullName evidence="4">Glucosamine-6-phosphate isomerase</fullName>
    </alternativeName>
</protein>
<sequence length="266" mass="30212">MQVFILKNYEEMSREAALEVKDRLLKKPNLVMGLATGSTPLGLYKELIRLHKDEGLSFKHVVTFNLDEYLGIAQDHEQSYFRFMRENLFKHLDINIKNVHVPNGMAKPCDIDEYCDWYESRIKKFGGIDLQVLGIGRDGHIGFNEPGSSLGSRTRVKTLTEETIQDNSRFFKDQSEVPTYSITMGVGTVMEAKEIILLANGKSKANVISITIEGGVTAQVTASVLQLHRRVNVFLDEEAASLLKRKQYYNFVAKATRKFEKMARAK</sequence>
<comment type="catalytic activity">
    <reaction evidence="1 4">
        <text>alpha-D-glucosamine 6-phosphate + H2O = beta-D-fructose 6-phosphate + NH4(+)</text>
        <dbReference type="Rhea" id="RHEA:12172"/>
        <dbReference type="ChEBI" id="CHEBI:15377"/>
        <dbReference type="ChEBI" id="CHEBI:28938"/>
        <dbReference type="ChEBI" id="CHEBI:57634"/>
        <dbReference type="ChEBI" id="CHEBI:75989"/>
        <dbReference type="EC" id="3.5.99.6"/>
    </reaction>
</comment>
<evidence type="ECO:0000256" key="2">
    <source>
        <dbReference type="ARBA" id="ARBA00022801"/>
    </source>
</evidence>
<dbReference type="GO" id="GO:0005737">
    <property type="term" value="C:cytoplasm"/>
    <property type="evidence" value="ECO:0007669"/>
    <property type="project" value="TreeGrafter"/>
</dbReference>
<dbReference type="GO" id="GO:0019262">
    <property type="term" value="P:N-acetylneuraminate catabolic process"/>
    <property type="evidence" value="ECO:0007669"/>
    <property type="project" value="UniProtKB-UniRule"/>
</dbReference>
<dbReference type="GO" id="GO:0006043">
    <property type="term" value="P:glucosamine catabolic process"/>
    <property type="evidence" value="ECO:0007669"/>
    <property type="project" value="TreeGrafter"/>
</dbReference>
<feature type="active site" description="Proton acceptor; for enolization step" evidence="4">
    <location>
        <position position="67"/>
    </location>
</feature>
<name>A0A2M7SEA1_9BACT</name>
<dbReference type="PROSITE" id="PS01161">
    <property type="entry name" value="GLC_GALNAC_ISOMERASE"/>
    <property type="match status" value="1"/>
</dbReference>
<dbReference type="Gene3D" id="3.40.50.1360">
    <property type="match status" value="1"/>
</dbReference>
<evidence type="ECO:0000256" key="1">
    <source>
        <dbReference type="ARBA" id="ARBA00000644"/>
    </source>
</evidence>
<dbReference type="GO" id="GO:0004342">
    <property type="term" value="F:glucosamine-6-phosphate deaminase activity"/>
    <property type="evidence" value="ECO:0007669"/>
    <property type="project" value="UniProtKB-UniRule"/>
</dbReference>
<dbReference type="Proteomes" id="UP000229307">
    <property type="component" value="Unassembled WGS sequence"/>
</dbReference>
<gene>
    <name evidence="4 6" type="primary">nagB</name>
    <name evidence="6" type="ORF">COY52_02430</name>
</gene>
<comment type="caution">
    <text evidence="6">The sequence shown here is derived from an EMBL/GenBank/DDBJ whole genome shotgun (WGS) entry which is preliminary data.</text>
</comment>